<dbReference type="Pfam" id="PF00497">
    <property type="entry name" value="SBP_bac_3"/>
    <property type="match status" value="1"/>
</dbReference>
<dbReference type="Proteomes" id="UP000594800">
    <property type="component" value="Chromosome"/>
</dbReference>
<dbReference type="PROSITE" id="PS01039">
    <property type="entry name" value="SBP_BACTERIAL_3"/>
    <property type="match status" value="1"/>
</dbReference>
<feature type="domain" description="Ionotropic glutamate receptor C-terminal" evidence="7">
    <location>
        <begin position="23"/>
        <end position="248"/>
    </location>
</feature>
<dbReference type="SMART" id="SM00079">
    <property type="entry name" value="PBPe"/>
    <property type="match status" value="1"/>
</dbReference>
<dbReference type="KEGG" id="poz:I0K15_15130"/>
<dbReference type="InterPro" id="IPR018313">
    <property type="entry name" value="SBP_3_CS"/>
</dbReference>
<evidence type="ECO:0000256" key="4">
    <source>
        <dbReference type="RuleBase" id="RU003744"/>
    </source>
</evidence>
<dbReference type="SMART" id="SM00062">
    <property type="entry name" value="PBPb"/>
    <property type="match status" value="1"/>
</dbReference>
<dbReference type="RefSeq" id="WP_196102333.1">
    <property type="nucleotide sequence ID" value="NZ_CP064942.1"/>
</dbReference>
<proteinExistence type="inferred from homology"/>
<dbReference type="SUPFAM" id="SSF53850">
    <property type="entry name" value="Periplasmic binding protein-like II"/>
    <property type="match status" value="1"/>
</dbReference>
<organism evidence="8 9">
    <name type="scientific">Pontivivens ytuae</name>
    <dbReference type="NCBI Taxonomy" id="2789856"/>
    <lineage>
        <taxon>Bacteria</taxon>
        <taxon>Pseudomonadati</taxon>
        <taxon>Pseudomonadota</taxon>
        <taxon>Alphaproteobacteria</taxon>
        <taxon>Rhodobacterales</taxon>
        <taxon>Paracoccaceae</taxon>
        <taxon>Pontivivens</taxon>
    </lineage>
</organism>
<dbReference type="GO" id="GO:0016020">
    <property type="term" value="C:membrane"/>
    <property type="evidence" value="ECO:0007669"/>
    <property type="project" value="InterPro"/>
</dbReference>
<feature type="domain" description="Solute-binding protein family 3/N-terminal" evidence="6">
    <location>
        <begin position="22"/>
        <end position="249"/>
    </location>
</feature>
<evidence type="ECO:0000256" key="2">
    <source>
        <dbReference type="ARBA" id="ARBA00010333"/>
    </source>
</evidence>
<dbReference type="GO" id="GO:0015276">
    <property type="term" value="F:ligand-gated monoatomic ion channel activity"/>
    <property type="evidence" value="ECO:0007669"/>
    <property type="project" value="InterPro"/>
</dbReference>
<dbReference type="AlphaFoldDB" id="A0A7S9QC85"/>
<dbReference type="PANTHER" id="PTHR35936:SF17">
    <property type="entry name" value="ARGININE-BINDING EXTRACELLULAR PROTEIN ARTP"/>
    <property type="match status" value="1"/>
</dbReference>
<evidence type="ECO:0000256" key="5">
    <source>
        <dbReference type="SAM" id="SignalP"/>
    </source>
</evidence>
<dbReference type="InterPro" id="IPR001320">
    <property type="entry name" value="Iontro_rcpt_C"/>
</dbReference>
<accession>A0A7S9QC85</accession>
<dbReference type="GO" id="GO:0030313">
    <property type="term" value="C:cell envelope"/>
    <property type="evidence" value="ECO:0007669"/>
    <property type="project" value="UniProtKB-SubCell"/>
</dbReference>
<gene>
    <name evidence="8" type="ORF">I0K15_15130</name>
</gene>
<evidence type="ECO:0000313" key="8">
    <source>
        <dbReference type="EMBL" id="QPH53122.1"/>
    </source>
</evidence>
<dbReference type="EMBL" id="CP064942">
    <property type="protein sequence ID" value="QPH53122.1"/>
    <property type="molecule type" value="Genomic_DNA"/>
</dbReference>
<evidence type="ECO:0000259" key="7">
    <source>
        <dbReference type="SMART" id="SM00079"/>
    </source>
</evidence>
<evidence type="ECO:0000313" key="9">
    <source>
        <dbReference type="Proteomes" id="UP000594800"/>
    </source>
</evidence>
<dbReference type="PANTHER" id="PTHR35936">
    <property type="entry name" value="MEMBRANE-BOUND LYTIC MUREIN TRANSGLYCOSYLASE F"/>
    <property type="match status" value="1"/>
</dbReference>
<dbReference type="InterPro" id="IPR001638">
    <property type="entry name" value="Solute-binding_3/MltF_N"/>
</dbReference>
<feature type="signal peptide" evidence="5">
    <location>
        <begin position="1"/>
        <end position="20"/>
    </location>
</feature>
<evidence type="ECO:0000256" key="1">
    <source>
        <dbReference type="ARBA" id="ARBA00004196"/>
    </source>
</evidence>
<sequence>MKKIIVAALAASTVAGAGFAQGLDICVEGAYPPFSFTTEDGAVEGFDIDIANALCNEMGVECEMVKTDWDGIIPALLEDKCDAIIASMSITEERKQVIDFSEKYYQTPAVFIAEEGRFADDSAETLADAVVGVQRGTIHQDFMEGEYPDVELRLYAAQDDAYLDLTAGRIDAIMADSIAMDEGFLKTEAGEGYAMIGEGYSIPQYHGDGAGIGVRQEDTELRDNFTAAIAAIRASGQYDEIASEYFDFNIYGGS</sequence>
<keyword evidence="3 5" id="KW-0732">Signal</keyword>
<evidence type="ECO:0000256" key="3">
    <source>
        <dbReference type="ARBA" id="ARBA00022729"/>
    </source>
</evidence>
<comment type="subcellular location">
    <subcellularLocation>
        <location evidence="1">Cell envelope</location>
    </subcellularLocation>
</comment>
<protein>
    <submittedName>
        <fullName evidence="8">Transporter substrate-binding domain-containing protein</fullName>
    </submittedName>
</protein>
<evidence type="ECO:0000259" key="6">
    <source>
        <dbReference type="SMART" id="SM00062"/>
    </source>
</evidence>
<name>A0A7S9QC85_9RHOB</name>
<feature type="chain" id="PRO_5032756310" evidence="5">
    <location>
        <begin position="21"/>
        <end position="254"/>
    </location>
</feature>
<reference evidence="8 9" key="1">
    <citation type="submission" date="2020-11" db="EMBL/GenBank/DDBJ databases">
        <title>Description of Pontivivens ytuae sp. nov. isolated from deep sea sediment of Mariana Trench.</title>
        <authorList>
            <person name="Wang Z."/>
            <person name="Sun Q.-L."/>
            <person name="Xu X.-D."/>
            <person name="Tang Y.-Z."/>
            <person name="Zhang J."/>
        </authorList>
    </citation>
    <scope>NUCLEOTIDE SEQUENCE [LARGE SCALE GENOMIC DNA]</scope>
    <source>
        <strain evidence="8 9">MT2928</strain>
    </source>
</reference>
<dbReference type="Gene3D" id="3.40.190.10">
    <property type="entry name" value="Periplasmic binding protein-like II"/>
    <property type="match status" value="2"/>
</dbReference>
<keyword evidence="9" id="KW-1185">Reference proteome</keyword>
<comment type="similarity">
    <text evidence="2 4">Belongs to the bacterial solute-binding protein 3 family.</text>
</comment>